<evidence type="ECO:0000313" key="2">
    <source>
        <dbReference type="Proteomes" id="UP000092460"/>
    </source>
</evidence>
<dbReference type="Proteomes" id="UP000092460">
    <property type="component" value="Unassembled WGS sequence"/>
</dbReference>
<organism evidence="1 2">
    <name type="scientific">Glossina palpalis gambiensis</name>
    <dbReference type="NCBI Taxonomy" id="67801"/>
    <lineage>
        <taxon>Eukaryota</taxon>
        <taxon>Metazoa</taxon>
        <taxon>Ecdysozoa</taxon>
        <taxon>Arthropoda</taxon>
        <taxon>Hexapoda</taxon>
        <taxon>Insecta</taxon>
        <taxon>Pterygota</taxon>
        <taxon>Neoptera</taxon>
        <taxon>Endopterygota</taxon>
        <taxon>Diptera</taxon>
        <taxon>Brachycera</taxon>
        <taxon>Muscomorpha</taxon>
        <taxon>Hippoboscoidea</taxon>
        <taxon>Glossinidae</taxon>
        <taxon>Glossina</taxon>
    </lineage>
</organism>
<proteinExistence type="predicted"/>
<dbReference type="EMBL" id="JXJN01009092">
    <property type="status" value="NOT_ANNOTATED_CDS"/>
    <property type="molecule type" value="Genomic_DNA"/>
</dbReference>
<reference evidence="2" key="1">
    <citation type="submission" date="2015-01" db="EMBL/GenBank/DDBJ databases">
        <authorList>
            <person name="Aksoy S."/>
            <person name="Warren W."/>
            <person name="Wilson R.K."/>
        </authorList>
    </citation>
    <scope>NUCLEOTIDE SEQUENCE [LARGE SCALE GENOMIC DNA]</scope>
    <source>
        <strain evidence="2">IAEA</strain>
    </source>
</reference>
<name>A0A1B0B6H3_9MUSC</name>
<sequence length="165" mass="19325">MFPIDGSMEPSDLRDRFWPRKGLQKIGHRPPYAERQGINIETLFLYIKKEPYACAHRLIIMKHSLYAKGKFVSILKHTLVPQWMQDSVRAVSFNSRSEVFIAPNVLRALSSSSLTRSRRFSKFLLICLEKLFRCECIQKQLQYFQHLPVNKLQSIRDEASLAKRV</sequence>
<accession>A0A1B0B6H3</accession>
<protein>
    <submittedName>
        <fullName evidence="1">Uncharacterized protein</fullName>
    </submittedName>
</protein>
<keyword evidence="2" id="KW-1185">Reference proteome</keyword>
<reference evidence="1" key="2">
    <citation type="submission" date="2020-05" db="UniProtKB">
        <authorList>
            <consortium name="EnsemblMetazoa"/>
        </authorList>
    </citation>
    <scope>IDENTIFICATION</scope>
    <source>
        <strain evidence="1">IAEA</strain>
    </source>
</reference>
<dbReference type="EnsemblMetazoa" id="GPPI020448-RA">
    <property type="protein sequence ID" value="GPPI020448-PA"/>
    <property type="gene ID" value="GPPI020448"/>
</dbReference>
<dbReference type="VEuPathDB" id="VectorBase:GPPI020448"/>
<dbReference type="AlphaFoldDB" id="A0A1B0B6H3"/>
<evidence type="ECO:0000313" key="1">
    <source>
        <dbReference type="EnsemblMetazoa" id="GPPI020448-PA"/>
    </source>
</evidence>